<keyword evidence="2" id="KW-0815">Transposition</keyword>
<evidence type="ECO:0000313" key="7">
    <source>
        <dbReference type="EMBL" id="MUG73020.1"/>
    </source>
</evidence>
<evidence type="ECO:0000259" key="6">
    <source>
        <dbReference type="PROSITE" id="PS50994"/>
    </source>
</evidence>
<dbReference type="PROSITE" id="PS50531">
    <property type="entry name" value="HTH_IS21"/>
    <property type="match status" value="1"/>
</dbReference>
<dbReference type="AlphaFoldDB" id="A0A7X2ZDP1"/>
<dbReference type="PROSITE" id="PS50994">
    <property type="entry name" value="INTEGRASE"/>
    <property type="match status" value="1"/>
</dbReference>
<keyword evidence="3" id="KW-0238">DNA-binding</keyword>
<dbReference type="InterPro" id="IPR054353">
    <property type="entry name" value="IstA-like_C"/>
</dbReference>
<dbReference type="InterPro" id="IPR009057">
    <property type="entry name" value="Homeodomain-like_sf"/>
</dbReference>
<accession>A0A7X2ZDP1</accession>
<dbReference type="GO" id="GO:0000150">
    <property type="term" value="F:DNA strand exchange activity"/>
    <property type="evidence" value="ECO:0007669"/>
    <property type="project" value="InterPro"/>
</dbReference>
<dbReference type="Pfam" id="PF02796">
    <property type="entry name" value="HTH_7"/>
    <property type="match status" value="1"/>
</dbReference>
<dbReference type="PANTHER" id="PTHR35004">
    <property type="entry name" value="TRANSPOSASE RV3428C-RELATED"/>
    <property type="match status" value="1"/>
</dbReference>
<reference evidence="7 8" key="1">
    <citation type="submission" date="2019-11" db="EMBL/GenBank/DDBJ databases">
        <title>Draft genome sequences of five Paenibacillus species of dairy origin.</title>
        <authorList>
            <person name="Olajide A.M."/>
            <person name="Chen S."/>
            <person name="Lapointe G."/>
        </authorList>
    </citation>
    <scope>NUCLEOTIDE SEQUENCE [LARGE SCALE GENOMIC DNA]</scope>
    <source>
        <strain evidence="7 8">2CS3</strain>
    </source>
</reference>
<dbReference type="Gene3D" id="3.30.420.10">
    <property type="entry name" value="Ribonuclease H-like superfamily/Ribonuclease H"/>
    <property type="match status" value="1"/>
</dbReference>
<dbReference type="EMBL" id="WNZX01000020">
    <property type="protein sequence ID" value="MUG73020.1"/>
    <property type="molecule type" value="Genomic_DNA"/>
</dbReference>
<dbReference type="Proteomes" id="UP000450917">
    <property type="component" value="Unassembled WGS sequence"/>
</dbReference>
<dbReference type="InterPro" id="IPR001584">
    <property type="entry name" value="Integrase_cat-core"/>
</dbReference>
<dbReference type="NCBIfam" id="NF033546">
    <property type="entry name" value="transpos_IS21"/>
    <property type="match status" value="1"/>
</dbReference>
<dbReference type="InterPro" id="IPR017894">
    <property type="entry name" value="HTH_IS21_transposase_type"/>
</dbReference>
<keyword evidence="8" id="KW-1185">Reference proteome</keyword>
<proteinExistence type="inferred from homology"/>
<comment type="similarity">
    <text evidence="1">Belongs to the transposase IS21/IS408/IS1162 family.</text>
</comment>
<comment type="caution">
    <text evidence="7">The sequence shown here is derived from an EMBL/GenBank/DDBJ whole genome shotgun (WGS) entry which is preliminary data.</text>
</comment>
<dbReference type="GO" id="GO:0032196">
    <property type="term" value="P:transposition"/>
    <property type="evidence" value="ECO:0007669"/>
    <property type="project" value="UniProtKB-KW"/>
</dbReference>
<feature type="domain" description="HTH IS21-type" evidence="5">
    <location>
        <begin position="8"/>
        <end position="73"/>
    </location>
</feature>
<feature type="domain" description="Integrase catalytic" evidence="6">
    <location>
        <begin position="127"/>
        <end position="303"/>
    </location>
</feature>
<evidence type="ECO:0000256" key="4">
    <source>
        <dbReference type="ARBA" id="ARBA00023172"/>
    </source>
</evidence>
<evidence type="ECO:0000256" key="3">
    <source>
        <dbReference type="ARBA" id="ARBA00023125"/>
    </source>
</evidence>
<gene>
    <name evidence="7" type="ORF">GNP93_20505</name>
</gene>
<dbReference type="SUPFAM" id="SSF46689">
    <property type="entry name" value="Homeodomain-like"/>
    <property type="match status" value="1"/>
</dbReference>
<name>A0A7X2ZDP1_9BACL</name>
<evidence type="ECO:0000259" key="5">
    <source>
        <dbReference type="PROSITE" id="PS50531"/>
    </source>
</evidence>
<sequence length="517" mass="61205">MKRLERWHMFFSIHQMKEKGLRISQIARKLNVSRNTVYKYLSMNPDEFKQFMEGMETRKKKLDPYEQRIIQWLREYPDLSAAQIWDWLKEHHPDIEVGESTVRSYVRMMRKMYGIPKRVQQRQYEAIPDPPMGEQMQVDFGETKMKNLQGNLVKCWFMTFVLSHSRQKFVHWQDRPFVTKDVIDAHELAFAYYGGMTKEIVYDQDHLLLVSENYGNLILTHEFAVYVRHRGFHVHMCRKQDPESKGRIENVVKYVKRNFARHRIFISVDKLNEDCLAWLDRTGNALIHHTTKKIPAEVFALEKQHLRPVPEKMQTPSTSITRTVRKDNTIWYEGSRYSVPLGTYDGTSKEVGIRVNESTLQIHDVDTGEIIAEHERSQRRGQLIQNTNHRRDRQKGIAAYFESVRRQFPDPDLASSYLEEIRRLHPRYTRDQLQLIQKTLDQAFQESVDQALRYCVANRLYRAVDFADAVNHFSNSCEKTSSDRSHVTQLSGVDPAKWKAKPQIRDVEIYRRILRGG</sequence>
<evidence type="ECO:0000256" key="1">
    <source>
        <dbReference type="ARBA" id="ARBA00009277"/>
    </source>
</evidence>
<dbReference type="Gene3D" id="1.10.10.60">
    <property type="entry name" value="Homeodomain-like"/>
    <property type="match status" value="1"/>
</dbReference>
<dbReference type="InterPro" id="IPR006120">
    <property type="entry name" value="Resolvase_HTH_dom"/>
</dbReference>
<keyword evidence="4" id="KW-0233">DNA recombination</keyword>
<dbReference type="GO" id="GO:0015074">
    <property type="term" value="P:DNA integration"/>
    <property type="evidence" value="ECO:0007669"/>
    <property type="project" value="InterPro"/>
</dbReference>
<dbReference type="Pfam" id="PF22483">
    <property type="entry name" value="Mu-transpos_C_2"/>
    <property type="match status" value="1"/>
</dbReference>
<evidence type="ECO:0000256" key="2">
    <source>
        <dbReference type="ARBA" id="ARBA00022578"/>
    </source>
</evidence>
<evidence type="ECO:0000313" key="8">
    <source>
        <dbReference type="Proteomes" id="UP000450917"/>
    </source>
</evidence>
<protein>
    <submittedName>
        <fullName evidence="7">IS21 family transposase</fullName>
    </submittedName>
</protein>
<dbReference type="GO" id="GO:0003677">
    <property type="term" value="F:DNA binding"/>
    <property type="evidence" value="ECO:0007669"/>
    <property type="project" value="UniProtKB-KW"/>
</dbReference>
<dbReference type="InterPro" id="IPR012337">
    <property type="entry name" value="RNaseH-like_sf"/>
</dbReference>
<dbReference type="PANTHER" id="PTHR35004:SF6">
    <property type="entry name" value="TRANSPOSASE"/>
    <property type="match status" value="1"/>
</dbReference>
<dbReference type="InterPro" id="IPR036397">
    <property type="entry name" value="RNaseH_sf"/>
</dbReference>
<organism evidence="7 8">
    <name type="scientific">Paenibacillus validus</name>
    <dbReference type="NCBI Taxonomy" id="44253"/>
    <lineage>
        <taxon>Bacteria</taxon>
        <taxon>Bacillati</taxon>
        <taxon>Bacillota</taxon>
        <taxon>Bacilli</taxon>
        <taxon>Bacillales</taxon>
        <taxon>Paenibacillaceae</taxon>
        <taxon>Paenibacillus</taxon>
    </lineage>
</organism>
<dbReference type="RefSeq" id="WP_035156031.1">
    <property type="nucleotide sequence ID" value="NZ_WNZX01000020.1"/>
</dbReference>
<dbReference type="SUPFAM" id="SSF53098">
    <property type="entry name" value="Ribonuclease H-like"/>
    <property type="match status" value="1"/>
</dbReference>